<keyword evidence="5" id="KW-1185">Reference proteome</keyword>
<dbReference type="EMBL" id="RPFW01000005">
    <property type="protein sequence ID" value="TVZ02164.1"/>
    <property type="molecule type" value="Genomic_DNA"/>
</dbReference>
<dbReference type="PANTHER" id="PTHR34075:SF5">
    <property type="entry name" value="BLR3430 PROTEIN"/>
    <property type="match status" value="1"/>
</dbReference>
<feature type="compositionally biased region" description="Basic and acidic residues" evidence="1">
    <location>
        <begin position="142"/>
        <end position="161"/>
    </location>
</feature>
<proteinExistence type="predicted"/>
<dbReference type="InterPro" id="IPR022002">
    <property type="entry name" value="ChsH2_Znr"/>
</dbReference>
<evidence type="ECO:0000313" key="4">
    <source>
        <dbReference type="EMBL" id="TVZ02164.1"/>
    </source>
</evidence>
<feature type="domain" description="ChsH2 C-terminal OB-fold" evidence="2">
    <location>
        <begin position="61"/>
        <end position="124"/>
    </location>
</feature>
<evidence type="ECO:0000313" key="5">
    <source>
        <dbReference type="Proteomes" id="UP000460272"/>
    </source>
</evidence>
<comment type="caution">
    <text evidence="4">The sequence shown here is derived from an EMBL/GenBank/DDBJ whole genome shotgun (WGS) entry which is preliminary data.</text>
</comment>
<dbReference type="PANTHER" id="PTHR34075">
    <property type="entry name" value="BLR3430 PROTEIN"/>
    <property type="match status" value="1"/>
</dbReference>
<dbReference type="AlphaFoldDB" id="A0A6P2BT07"/>
<organism evidence="4 5">
    <name type="scientific">Trebonia kvetii</name>
    <dbReference type="NCBI Taxonomy" id="2480626"/>
    <lineage>
        <taxon>Bacteria</taxon>
        <taxon>Bacillati</taxon>
        <taxon>Actinomycetota</taxon>
        <taxon>Actinomycetes</taxon>
        <taxon>Streptosporangiales</taxon>
        <taxon>Treboniaceae</taxon>
        <taxon>Trebonia</taxon>
    </lineage>
</organism>
<reference evidence="4 5" key="1">
    <citation type="submission" date="2018-11" db="EMBL/GenBank/DDBJ databases">
        <title>Trebonia kvetii gen.nov., sp.nov., a novel acidophilic actinobacterium, and proposal of the new actinobacterial family Treboniaceae fam. nov.</title>
        <authorList>
            <person name="Rapoport D."/>
            <person name="Sagova-Mareckova M."/>
            <person name="Sedlacek I."/>
            <person name="Provaznik J."/>
            <person name="Kralova S."/>
            <person name="Pavlinic D."/>
            <person name="Benes V."/>
            <person name="Kopecky J."/>
        </authorList>
    </citation>
    <scope>NUCLEOTIDE SEQUENCE [LARGE SCALE GENOMIC DNA]</scope>
    <source>
        <strain evidence="4 5">15Tr583</strain>
    </source>
</reference>
<protein>
    <recommendedName>
        <fullName evidence="6">Zn-ribbon domain-containing OB-fold protein</fullName>
    </recommendedName>
</protein>
<dbReference type="InterPro" id="IPR002878">
    <property type="entry name" value="ChsH2_C"/>
</dbReference>
<evidence type="ECO:0000259" key="2">
    <source>
        <dbReference type="Pfam" id="PF01796"/>
    </source>
</evidence>
<dbReference type="Pfam" id="PF01796">
    <property type="entry name" value="OB_ChsH2_C"/>
    <property type="match status" value="1"/>
</dbReference>
<evidence type="ECO:0000259" key="3">
    <source>
        <dbReference type="Pfam" id="PF12172"/>
    </source>
</evidence>
<dbReference type="InterPro" id="IPR012340">
    <property type="entry name" value="NA-bd_OB-fold"/>
</dbReference>
<feature type="region of interest" description="Disordered" evidence="1">
    <location>
        <begin position="138"/>
        <end position="161"/>
    </location>
</feature>
<sequence length="161" mass="17786">MTLLKLQKPGIPLPEPTPVSRPFWEGCARRQLRYQRCQACGHAEFDPALACRACGDGGLEWQVSAGRGEVYSHTVVWRPQTPAFTVPYAVVIVTFDEGFQLLTNLVGTTVDQVRAGLRVQVMFHDVGGGITLPYVEPEEAEFPERPAEPYAEADRSADRGN</sequence>
<evidence type="ECO:0000256" key="1">
    <source>
        <dbReference type="SAM" id="MobiDB-lite"/>
    </source>
</evidence>
<dbReference type="OrthoDB" id="4560079at2"/>
<evidence type="ECO:0008006" key="6">
    <source>
        <dbReference type="Google" id="ProtNLM"/>
    </source>
</evidence>
<dbReference type="SUPFAM" id="SSF50249">
    <property type="entry name" value="Nucleic acid-binding proteins"/>
    <property type="match status" value="1"/>
</dbReference>
<dbReference type="InterPro" id="IPR052513">
    <property type="entry name" value="Thioester_dehydratase-like"/>
</dbReference>
<feature type="domain" description="ChsH2 rubredoxin-like zinc ribbon" evidence="3">
    <location>
        <begin position="24"/>
        <end position="60"/>
    </location>
</feature>
<gene>
    <name evidence="4" type="ORF">EAS64_25365</name>
</gene>
<dbReference type="Pfam" id="PF12172">
    <property type="entry name" value="zf-ChsH2"/>
    <property type="match status" value="1"/>
</dbReference>
<dbReference type="RefSeq" id="WP_145856913.1">
    <property type="nucleotide sequence ID" value="NZ_RPFW01000005.1"/>
</dbReference>
<accession>A0A6P2BT07</accession>
<dbReference type="Proteomes" id="UP000460272">
    <property type="component" value="Unassembled WGS sequence"/>
</dbReference>
<name>A0A6P2BT07_9ACTN</name>